<feature type="compositionally biased region" description="Basic residues" evidence="1">
    <location>
        <begin position="95"/>
        <end position="109"/>
    </location>
</feature>
<feature type="compositionally biased region" description="Polar residues" evidence="1">
    <location>
        <begin position="77"/>
        <end position="86"/>
    </location>
</feature>
<evidence type="ECO:0000313" key="2">
    <source>
        <dbReference type="EMBL" id="KZN87842.1"/>
    </source>
</evidence>
<reference evidence="2" key="1">
    <citation type="journal article" date="2014" name="Genome Announc.">
        <title>Complete sequencing and chromosome-scale genome assembly of the industrial progenitor strain P2niaD18 from the penicillin producer Penicillium chrysogenum.</title>
        <authorList>
            <person name="Specht T."/>
            <person name="Dahlmann T.A."/>
            <person name="Zadra I."/>
            <person name="Kurnsteiner H."/>
            <person name="Kuck U."/>
        </authorList>
    </citation>
    <scope>NUCLEOTIDE SEQUENCE [LARGE SCALE GENOMIC DNA]</scope>
    <source>
        <strain evidence="2">P2niaD18</strain>
    </source>
</reference>
<feature type="compositionally biased region" description="Acidic residues" evidence="1">
    <location>
        <begin position="140"/>
        <end position="161"/>
    </location>
</feature>
<accession>A0A167T3D1</accession>
<dbReference type="AlphaFoldDB" id="A0A167T3D1"/>
<proteinExistence type="predicted"/>
<organism evidence="2">
    <name type="scientific">Penicillium chrysogenum</name>
    <name type="common">Penicillium notatum</name>
    <dbReference type="NCBI Taxonomy" id="5076"/>
    <lineage>
        <taxon>Eukaryota</taxon>
        <taxon>Fungi</taxon>
        <taxon>Dikarya</taxon>
        <taxon>Ascomycota</taxon>
        <taxon>Pezizomycotina</taxon>
        <taxon>Eurotiomycetes</taxon>
        <taxon>Eurotiomycetidae</taxon>
        <taxon>Eurotiales</taxon>
        <taxon>Aspergillaceae</taxon>
        <taxon>Penicillium</taxon>
        <taxon>Penicillium chrysogenum species complex</taxon>
    </lineage>
</organism>
<evidence type="ECO:0000256" key="1">
    <source>
        <dbReference type="SAM" id="MobiDB-lite"/>
    </source>
</evidence>
<name>A0A167T3D1_PENCH</name>
<sequence length="175" mass="19392">MAQLGELVPDSRDSPQLKFLKTENLQLLMYCVPLGTNNVEQPRERALVDNIPWFHQFVEISCYKAGALSPITLNQEWEQSSPQRNSDAGMGGIRKVSRPLRRPNFRSRLQRALSLSSLESEDTGSVSSSATGDTTGDESPSQEENDSGDQENSDAADESEQEPARQRGTVLGHWT</sequence>
<dbReference type="EMBL" id="CM002799">
    <property type="protein sequence ID" value="KZN87842.1"/>
    <property type="molecule type" value="Genomic_DNA"/>
</dbReference>
<gene>
    <name evidence="2" type="ORF">EN45_064030</name>
</gene>
<protein>
    <submittedName>
        <fullName evidence="2">Uncharacterized protein</fullName>
    </submittedName>
</protein>
<feature type="compositionally biased region" description="Polar residues" evidence="1">
    <location>
        <begin position="123"/>
        <end position="139"/>
    </location>
</feature>
<feature type="region of interest" description="Disordered" evidence="1">
    <location>
        <begin position="77"/>
        <end position="175"/>
    </location>
</feature>
<dbReference type="Proteomes" id="UP000076449">
    <property type="component" value="Chromosome II"/>
</dbReference>